<dbReference type="InterPro" id="IPR038740">
    <property type="entry name" value="BioF2-like_GNAT_dom"/>
</dbReference>
<accession>A0A560WD13</accession>
<evidence type="ECO:0000259" key="1">
    <source>
        <dbReference type="PROSITE" id="PS51186"/>
    </source>
</evidence>
<dbReference type="Proteomes" id="UP000315628">
    <property type="component" value="Unassembled WGS sequence"/>
</dbReference>
<keyword evidence="2" id="KW-0808">Transferase</keyword>
<dbReference type="InterPro" id="IPR000182">
    <property type="entry name" value="GNAT_dom"/>
</dbReference>
<dbReference type="SUPFAM" id="SSF55729">
    <property type="entry name" value="Acyl-CoA N-acyltransferases (Nat)"/>
    <property type="match status" value="1"/>
</dbReference>
<dbReference type="GO" id="GO:0016747">
    <property type="term" value="F:acyltransferase activity, transferring groups other than amino-acyl groups"/>
    <property type="evidence" value="ECO:0007669"/>
    <property type="project" value="InterPro"/>
</dbReference>
<name>A0A560WD13_9MICO</name>
<dbReference type="AlphaFoldDB" id="A0A560WD13"/>
<sequence length="277" mass="29549">MTDTPSPHPVAPAPATADELLEVYDTHLREGEMLSADSVAQVGPVLVGRYGRSRGFISYRDLGGLDASGIADLVAEVVAPLQADPDIHVVEWKTRGHDHAPGLEDALRRHGLEPQPVESVMLGEASGLIGPLPPEGVTVRRVEDEGGVRAAEACAHSVFGGPEEDARRIADELVRRIVSGRGDMQMWVAEAGGEVICAGRLEVVADSGVAGIWGGATRPAWRRRGVYRALTAARAASAIDQGVRYIHSDSTEGSRPILERSGLVCVTTTTPHEWRRP</sequence>
<organism evidence="2 3">
    <name type="scientific">Marihabitans asiaticum</name>
    <dbReference type="NCBI Taxonomy" id="415218"/>
    <lineage>
        <taxon>Bacteria</taxon>
        <taxon>Bacillati</taxon>
        <taxon>Actinomycetota</taxon>
        <taxon>Actinomycetes</taxon>
        <taxon>Micrococcales</taxon>
        <taxon>Intrasporangiaceae</taxon>
        <taxon>Marihabitans</taxon>
    </lineage>
</organism>
<gene>
    <name evidence="2" type="ORF">FB557_1090</name>
</gene>
<dbReference type="InterPro" id="IPR016181">
    <property type="entry name" value="Acyl_CoA_acyltransferase"/>
</dbReference>
<evidence type="ECO:0000313" key="2">
    <source>
        <dbReference type="EMBL" id="TWD15573.1"/>
    </source>
</evidence>
<evidence type="ECO:0000313" key="3">
    <source>
        <dbReference type="Proteomes" id="UP000315628"/>
    </source>
</evidence>
<dbReference type="EMBL" id="VIUW01000002">
    <property type="protein sequence ID" value="TWD15573.1"/>
    <property type="molecule type" value="Genomic_DNA"/>
</dbReference>
<keyword evidence="3" id="KW-1185">Reference proteome</keyword>
<reference evidence="2 3" key="1">
    <citation type="submission" date="2019-06" db="EMBL/GenBank/DDBJ databases">
        <title>Sequencing the genomes of 1000 actinobacteria strains.</title>
        <authorList>
            <person name="Klenk H.-P."/>
        </authorList>
    </citation>
    <scope>NUCLEOTIDE SEQUENCE [LARGE SCALE GENOMIC DNA]</scope>
    <source>
        <strain evidence="2 3">DSM 18935</strain>
    </source>
</reference>
<proteinExistence type="predicted"/>
<dbReference type="Pfam" id="PF13480">
    <property type="entry name" value="Acetyltransf_6"/>
    <property type="match status" value="1"/>
</dbReference>
<dbReference type="RefSeq" id="WP_246074475.1">
    <property type="nucleotide sequence ID" value="NZ_BAAAYT010000001.1"/>
</dbReference>
<feature type="domain" description="N-acetyltransferase" evidence="1">
    <location>
        <begin position="137"/>
        <end position="277"/>
    </location>
</feature>
<protein>
    <submittedName>
        <fullName evidence="2">Acetyltransferase (GNAT) family protein</fullName>
    </submittedName>
</protein>
<dbReference type="PROSITE" id="PS51186">
    <property type="entry name" value="GNAT"/>
    <property type="match status" value="1"/>
</dbReference>
<dbReference type="Gene3D" id="3.40.630.30">
    <property type="match status" value="1"/>
</dbReference>
<comment type="caution">
    <text evidence="2">The sequence shown here is derived from an EMBL/GenBank/DDBJ whole genome shotgun (WGS) entry which is preliminary data.</text>
</comment>